<name>A0ACB8C0T2_DERSI</name>
<evidence type="ECO:0000313" key="2">
    <source>
        <dbReference type="Proteomes" id="UP000821865"/>
    </source>
</evidence>
<protein>
    <submittedName>
        <fullName evidence="1">Uncharacterized protein</fullName>
    </submittedName>
</protein>
<accession>A0ACB8C0T2</accession>
<dbReference type="Proteomes" id="UP000821865">
    <property type="component" value="Chromosome 9"/>
</dbReference>
<comment type="caution">
    <text evidence="1">The sequence shown here is derived from an EMBL/GenBank/DDBJ whole genome shotgun (WGS) entry which is preliminary data.</text>
</comment>
<evidence type="ECO:0000313" key="1">
    <source>
        <dbReference type="EMBL" id="KAH7932790.1"/>
    </source>
</evidence>
<reference evidence="1" key="1">
    <citation type="submission" date="2020-05" db="EMBL/GenBank/DDBJ databases">
        <title>Large-scale comparative analyses of tick genomes elucidate their genetic diversity and vector capacities.</title>
        <authorList>
            <person name="Jia N."/>
            <person name="Wang J."/>
            <person name="Shi W."/>
            <person name="Du L."/>
            <person name="Sun Y."/>
            <person name="Zhan W."/>
            <person name="Jiang J."/>
            <person name="Wang Q."/>
            <person name="Zhang B."/>
            <person name="Ji P."/>
            <person name="Sakyi L.B."/>
            <person name="Cui X."/>
            <person name="Yuan T."/>
            <person name="Jiang B."/>
            <person name="Yang W."/>
            <person name="Lam T.T.-Y."/>
            <person name="Chang Q."/>
            <person name="Ding S."/>
            <person name="Wang X."/>
            <person name="Zhu J."/>
            <person name="Ruan X."/>
            <person name="Zhao L."/>
            <person name="Wei J."/>
            <person name="Que T."/>
            <person name="Du C."/>
            <person name="Cheng J."/>
            <person name="Dai P."/>
            <person name="Han X."/>
            <person name="Huang E."/>
            <person name="Gao Y."/>
            <person name="Liu J."/>
            <person name="Shao H."/>
            <person name="Ye R."/>
            <person name="Li L."/>
            <person name="Wei W."/>
            <person name="Wang X."/>
            <person name="Wang C."/>
            <person name="Yang T."/>
            <person name="Huo Q."/>
            <person name="Li W."/>
            <person name="Guo W."/>
            <person name="Chen H."/>
            <person name="Zhou L."/>
            <person name="Ni X."/>
            <person name="Tian J."/>
            <person name="Zhou Y."/>
            <person name="Sheng Y."/>
            <person name="Liu T."/>
            <person name="Pan Y."/>
            <person name="Xia L."/>
            <person name="Li J."/>
            <person name="Zhao F."/>
            <person name="Cao W."/>
        </authorList>
    </citation>
    <scope>NUCLEOTIDE SEQUENCE</scope>
    <source>
        <strain evidence="1">Dsil-2018</strain>
    </source>
</reference>
<gene>
    <name evidence="1" type="ORF">HPB49_002452</name>
</gene>
<keyword evidence="2" id="KW-1185">Reference proteome</keyword>
<dbReference type="EMBL" id="CM023478">
    <property type="protein sequence ID" value="KAH7932790.1"/>
    <property type="molecule type" value="Genomic_DNA"/>
</dbReference>
<proteinExistence type="predicted"/>
<sequence length="102" mass="11327">MRARQKRLSPDEKRDLLSRLDSGQRQIDVAKAFGIPASSLSTIKSQRQAIAAASESALLGPARKRVCTGYFRKVDDAVATLLKDLRSRNILVSRPMFQEKAV</sequence>
<organism evidence="1 2">
    <name type="scientific">Dermacentor silvarum</name>
    <name type="common">Tick</name>
    <dbReference type="NCBI Taxonomy" id="543639"/>
    <lineage>
        <taxon>Eukaryota</taxon>
        <taxon>Metazoa</taxon>
        <taxon>Ecdysozoa</taxon>
        <taxon>Arthropoda</taxon>
        <taxon>Chelicerata</taxon>
        <taxon>Arachnida</taxon>
        <taxon>Acari</taxon>
        <taxon>Parasitiformes</taxon>
        <taxon>Ixodida</taxon>
        <taxon>Ixodoidea</taxon>
        <taxon>Ixodidae</taxon>
        <taxon>Rhipicephalinae</taxon>
        <taxon>Dermacentor</taxon>
    </lineage>
</organism>